<evidence type="ECO:0000259" key="2">
    <source>
        <dbReference type="Pfam" id="PF00135"/>
    </source>
</evidence>
<accession>A0AAV8XMG0</accession>
<dbReference type="AlphaFoldDB" id="A0AAV8XMG0"/>
<dbReference type="InterPro" id="IPR002018">
    <property type="entry name" value="CarbesteraseB"/>
</dbReference>
<feature type="domain" description="Carboxylesterase type B" evidence="2">
    <location>
        <begin position="4"/>
        <end position="36"/>
    </location>
</feature>
<keyword evidence="4" id="KW-1185">Reference proteome</keyword>
<dbReference type="EMBL" id="JANEYF010003108">
    <property type="protein sequence ID" value="KAJ8939213.1"/>
    <property type="molecule type" value="Genomic_DNA"/>
</dbReference>
<dbReference type="InterPro" id="IPR029058">
    <property type="entry name" value="AB_hydrolase_fold"/>
</dbReference>
<evidence type="ECO:0000256" key="1">
    <source>
        <dbReference type="ARBA" id="ARBA00023180"/>
    </source>
</evidence>
<evidence type="ECO:0000313" key="4">
    <source>
        <dbReference type="Proteomes" id="UP001162156"/>
    </source>
</evidence>
<dbReference type="SUPFAM" id="SSF53474">
    <property type="entry name" value="alpha/beta-Hydrolases"/>
    <property type="match status" value="1"/>
</dbReference>
<dbReference type="PANTHER" id="PTHR11559">
    <property type="entry name" value="CARBOXYLESTERASE"/>
    <property type="match status" value="1"/>
</dbReference>
<evidence type="ECO:0000313" key="3">
    <source>
        <dbReference type="EMBL" id="KAJ8939213.1"/>
    </source>
</evidence>
<dbReference type="Proteomes" id="UP001162156">
    <property type="component" value="Unassembled WGS sequence"/>
</dbReference>
<keyword evidence="1" id="KW-0325">Glycoprotein</keyword>
<proteinExistence type="predicted"/>
<name>A0AAV8XMG0_9CUCU</name>
<comment type="caution">
    <text evidence="3">The sequence shown here is derived from an EMBL/GenBank/DDBJ whole genome shotgun (WGS) entry which is preliminary data.</text>
</comment>
<dbReference type="Pfam" id="PF00135">
    <property type="entry name" value="COesterase"/>
    <property type="match status" value="1"/>
</dbReference>
<gene>
    <name evidence="3" type="ORF">NQ314_011201</name>
</gene>
<dbReference type="Gene3D" id="3.40.50.1820">
    <property type="entry name" value="alpha/beta hydrolase"/>
    <property type="match status" value="1"/>
</dbReference>
<organism evidence="3 4">
    <name type="scientific">Rhamnusium bicolor</name>
    <dbReference type="NCBI Taxonomy" id="1586634"/>
    <lineage>
        <taxon>Eukaryota</taxon>
        <taxon>Metazoa</taxon>
        <taxon>Ecdysozoa</taxon>
        <taxon>Arthropoda</taxon>
        <taxon>Hexapoda</taxon>
        <taxon>Insecta</taxon>
        <taxon>Pterygota</taxon>
        <taxon>Neoptera</taxon>
        <taxon>Endopterygota</taxon>
        <taxon>Coleoptera</taxon>
        <taxon>Polyphaga</taxon>
        <taxon>Cucujiformia</taxon>
        <taxon>Chrysomeloidea</taxon>
        <taxon>Cerambycidae</taxon>
        <taxon>Lepturinae</taxon>
        <taxon>Rhagiini</taxon>
        <taxon>Rhamnusium</taxon>
    </lineage>
</organism>
<dbReference type="InterPro" id="IPR050309">
    <property type="entry name" value="Type-B_Carboxylest/Lipase"/>
</dbReference>
<reference evidence="3" key="1">
    <citation type="journal article" date="2023" name="Insect Mol. Biol.">
        <title>Genome sequencing provides insights into the evolution of gene families encoding plant cell wall-degrading enzymes in longhorned beetles.</title>
        <authorList>
            <person name="Shin N.R."/>
            <person name="Okamura Y."/>
            <person name="Kirsch R."/>
            <person name="Pauchet Y."/>
        </authorList>
    </citation>
    <scope>NUCLEOTIDE SEQUENCE</scope>
    <source>
        <strain evidence="3">RBIC_L_NR</strain>
    </source>
</reference>
<sequence length="164" mass="18504">MQRFLSTEDDAIPGNNGMKDQVLALRWVKDNIASFGAALVACPDIPTSQLKQCLKEKPSQIFIENINQLYFDNKSISVAFAPVIEKGSANPFLDTDPYVLLKQKKIFTDRLYTIDAEKAAKLQSRLNGSPVYYYYFNYREGGGKMAQLLAADINVEGNKKRNFH</sequence>
<protein>
    <recommendedName>
        <fullName evidence="2">Carboxylesterase type B domain-containing protein</fullName>
    </recommendedName>
</protein>